<name>A0A1I4LJA4_9FIRM</name>
<gene>
    <name evidence="1" type="ORF">SAMN04490355_102522</name>
</gene>
<protein>
    <submittedName>
        <fullName evidence="1">Uncharacterized protein</fullName>
    </submittedName>
</protein>
<evidence type="ECO:0000313" key="1">
    <source>
        <dbReference type="EMBL" id="SFL91009.1"/>
    </source>
</evidence>
<sequence>MYSFTTMNCGVAFDNGIQSGPVSTQLADMGPSRFEWDKESGG</sequence>
<evidence type="ECO:0000313" key="2">
    <source>
        <dbReference type="Proteomes" id="UP000199520"/>
    </source>
</evidence>
<proteinExistence type="predicted"/>
<accession>A0A1I4LJA4</accession>
<reference evidence="2" key="1">
    <citation type="submission" date="2016-10" db="EMBL/GenBank/DDBJ databases">
        <authorList>
            <person name="Varghese N."/>
            <person name="Submissions S."/>
        </authorList>
    </citation>
    <scope>NUCLEOTIDE SEQUENCE [LARGE SCALE GENOMIC DNA]</scope>
    <source>
        <strain evidence="2">DSM 13327</strain>
    </source>
</reference>
<dbReference type="Proteomes" id="UP000199520">
    <property type="component" value="Unassembled WGS sequence"/>
</dbReference>
<dbReference type="AlphaFoldDB" id="A0A1I4LJA4"/>
<keyword evidence="2" id="KW-1185">Reference proteome</keyword>
<dbReference type="EMBL" id="FOTS01000025">
    <property type="protein sequence ID" value="SFL91009.1"/>
    <property type="molecule type" value="Genomic_DNA"/>
</dbReference>
<organism evidence="1 2">
    <name type="scientific">Pelosinus propionicus DSM 13327</name>
    <dbReference type="NCBI Taxonomy" id="1123291"/>
    <lineage>
        <taxon>Bacteria</taxon>
        <taxon>Bacillati</taxon>
        <taxon>Bacillota</taxon>
        <taxon>Negativicutes</taxon>
        <taxon>Selenomonadales</taxon>
        <taxon>Sporomusaceae</taxon>
        <taxon>Pelosinus</taxon>
    </lineage>
</organism>